<dbReference type="GO" id="GO:0016787">
    <property type="term" value="F:hydrolase activity"/>
    <property type="evidence" value="ECO:0007669"/>
    <property type="project" value="UniProtKB-KW"/>
</dbReference>
<keyword evidence="2" id="KW-0378">Hydrolase</keyword>
<gene>
    <name evidence="7" type="ORF">SLAV_00330</name>
    <name evidence="8" type="ORF">SLAV_39060</name>
</gene>
<evidence type="ECO:0000256" key="5">
    <source>
        <dbReference type="ARBA" id="ARBA00023118"/>
    </source>
</evidence>
<name>A0A2K8P5L7_STRLA</name>
<evidence type="ECO:0000256" key="2">
    <source>
        <dbReference type="ARBA" id="ARBA00022801"/>
    </source>
</evidence>
<keyword evidence="5" id="KW-0051">Antiviral defense</keyword>
<evidence type="ECO:0000259" key="6">
    <source>
        <dbReference type="Pfam" id="PF22590"/>
    </source>
</evidence>
<dbReference type="Gene3D" id="3.40.50.300">
    <property type="entry name" value="P-loop containing nucleotide triphosphate hydrolases"/>
    <property type="match status" value="2"/>
</dbReference>
<keyword evidence="4" id="KW-0067">ATP-binding</keyword>
<dbReference type="EMBL" id="CP024985">
    <property type="protein sequence ID" value="ATZ29575.1"/>
    <property type="molecule type" value="Genomic_DNA"/>
</dbReference>
<proteinExistence type="predicted"/>
<keyword evidence="1" id="KW-0547">Nucleotide-binding</keyword>
<reference evidence="7 9" key="1">
    <citation type="submission" date="2017-11" db="EMBL/GenBank/DDBJ databases">
        <title>Complete genome sequence of Streptomyces lavendulae subsp. lavendulae CCM 3239 (formerly 'Streptomyces aureofaciens CCM 3239'), the producer of the angucycline-type antibiotic auricin.</title>
        <authorList>
            <person name="Busche T."/>
            <person name="Novakova R."/>
            <person name="Al'Dilaimi A."/>
            <person name="Homerova D."/>
            <person name="Feckova L."/>
            <person name="Rezuchova B."/>
            <person name="Mingyar E."/>
            <person name="Csolleiova D."/>
            <person name="Bekeova C."/>
            <person name="Winkler A."/>
            <person name="Sevcikova B."/>
            <person name="Kalinowski J."/>
            <person name="Kormanec J."/>
            <person name="Ruckert C."/>
        </authorList>
    </citation>
    <scope>NUCLEOTIDE SEQUENCE [LARGE SCALE GENOMIC DNA]</scope>
    <source>
        <strain evidence="7 9">CCM 3239</strain>
    </source>
</reference>
<keyword evidence="3 7" id="KW-0347">Helicase</keyword>
<dbReference type="EMBL" id="CP024985">
    <property type="protein sequence ID" value="ATZ21996.1"/>
    <property type="molecule type" value="Genomic_DNA"/>
</dbReference>
<evidence type="ECO:0000313" key="7">
    <source>
        <dbReference type="EMBL" id="ATZ21996.1"/>
    </source>
</evidence>
<organism evidence="7 9">
    <name type="scientific">Streptomyces lavendulae subsp. lavendulae</name>
    <dbReference type="NCBI Taxonomy" id="58340"/>
    <lineage>
        <taxon>Bacteria</taxon>
        <taxon>Bacillati</taxon>
        <taxon>Actinomycetota</taxon>
        <taxon>Actinomycetes</taxon>
        <taxon>Kitasatosporales</taxon>
        <taxon>Streptomycetaceae</taxon>
        <taxon>Streptomyces</taxon>
    </lineage>
</organism>
<dbReference type="KEGG" id="slx:SLAV_00330"/>
<dbReference type="GO" id="GO:0004386">
    <property type="term" value="F:helicase activity"/>
    <property type="evidence" value="ECO:0007669"/>
    <property type="project" value="UniProtKB-KW"/>
</dbReference>
<dbReference type="GO" id="GO:0051607">
    <property type="term" value="P:defense response to virus"/>
    <property type="evidence" value="ECO:0007669"/>
    <property type="project" value="UniProtKB-KW"/>
</dbReference>
<dbReference type="SUPFAM" id="SSF52540">
    <property type="entry name" value="P-loop containing nucleoside triphosphate hydrolases"/>
    <property type="match status" value="1"/>
</dbReference>
<feature type="domain" description="CRISPR-associated nuclease/helicase Cas3" evidence="6">
    <location>
        <begin position="189"/>
        <end position="286"/>
    </location>
</feature>
<accession>A0A2K8P5L7</accession>
<dbReference type="CDD" id="cd17930">
    <property type="entry name" value="DEXHc_cas3"/>
    <property type="match status" value="1"/>
</dbReference>
<evidence type="ECO:0000256" key="3">
    <source>
        <dbReference type="ARBA" id="ARBA00022806"/>
    </source>
</evidence>
<dbReference type="Pfam" id="PF22590">
    <property type="entry name" value="Cas3-like_C_2"/>
    <property type="match status" value="1"/>
</dbReference>
<dbReference type="InterPro" id="IPR027417">
    <property type="entry name" value="P-loop_NTPase"/>
</dbReference>
<sequence length="469" mass="52423">MRRVVVVVPFISITQQNAQVYRDMLDPRSEAEGEPVVLEHHSSVELDDEGNGVWSRLAAENWDAPFVVTTTVQLFQSLFDRKPSAMRKLHRLAGSVIVLDEVQALPDRLLLPILSVLRGLVEHFGVSVVLVSATQPEFWSMPRLEGLERRGVVSDVARLFRELHRVRYEWRMDVGVTWESIAEEIADAGEQVLAIVNTTRDAALLHRMLTERCEGRVRHLSTRMTAGHRQEGITSIRKDLKEGLPVRVVSTSLIEAGVDVDFPWVYRAWAPAESLQQAAGRCNRDGRLPEGVTVVFRAQDGGQPKDPSYTAALEATSEFFGPGLAFPDDLDALASYYRQRYAYQVVGGEGMGSHIEASRQALDFPQVAKDFQMIADQYSQPVVVVRCEEDRAAMEADVAALRRPYPCGPEVLRRLQPHMAALPRHEVHAALSCGLAEPVVGDLVLWCGSYDEERGLDPFEPEDRAGYLF</sequence>
<dbReference type="KEGG" id="slx:SLAV_39060"/>
<protein>
    <submittedName>
        <fullName evidence="7">Helicase Cas3</fullName>
    </submittedName>
</protein>
<evidence type="ECO:0000256" key="1">
    <source>
        <dbReference type="ARBA" id="ARBA00022741"/>
    </source>
</evidence>
<dbReference type="GO" id="GO:0005524">
    <property type="term" value="F:ATP binding"/>
    <property type="evidence" value="ECO:0007669"/>
    <property type="project" value="UniProtKB-KW"/>
</dbReference>
<evidence type="ECO:0000313" key="8">
    <source>
        <dbReference type="EMBL" id="ATZ29575.1"/>
    </source>
</evidence>
<evidence type="ECO:0000313" key="9">
    <source>
        <dbReference type="Proteomes" id="UP000231791"/>
    </source>
</evidence>
<evidence type="ECO:0000256" key="4">
    <source>
        <dbReference type="ARBA" id="ARBA00022840"/>
    </source>
</evidence>
<dbReference type="InterPro" id="IPR054712">
    <property type="entry name" value="Cas3-like_dom"/>
</dbReference>
<dbReference type="AlphaFoldDB" id="A0A2K8P5L7"/>
<keyword evidence="9" id="KW-1185">Reference proteome</keyword>
<dbReference type="Proteomes" id="UP000231791">
    <property type="component" value="Chromosome"/>
</dbReference>